<dbReference type="Proteomes" id="UP000002218">
    <property type="component" value="Chromosome"/>
</dbReference>
<dbReference type="EMBL" id="CP001737">
    <property type="protein sequence ID" value="ACV80781.1"/>
    <property type="molecule type" value="Genomic_DNA"/>
</dbReference>
<evidence type="ECO:0008006" key="3">
    <source>
        <dbReference type="Google" id="ProtNLM"/>
    </source>
</evidence>
<name>C8X6N3_NAKMY</name>
<proteinExistence type="predicted"/>
<reference evidence="2" key="1">
    <citation type="submission" date="2009-09" db="EMBL/GenBank/DDBJ databases">
        <title>The complete genome of Nakamurella multipartita DSM 44233.</title>
        <authorList>
            <consortium name="US DOE Joint Genome Institute (JGI-PGF)"/>
            <person name="Lucas S."/>
            <person name="Copeland A."/>
            <person name="Lapidus A."/>
            <person name="Glavina del Rio T."/>
            <person name="Dalin E."/>
            <person name="Tice H."/>
            <person name="Bruce D."/>
            <person name="Goodwin L."/>
            <person name="Pitluck S."/>
            <person name="Kyrpides N."/>
            <person name="Mavromatis K."/>
            <person name="Ivanova N."/>
            <person name="Ovchinnikova G."/>
            <person name="Sims D."/>
            <person name="Meincke L."/>
            <person name="Brettin T."/>
            <person name="Detter J.C."/>
            <person name="Han C."/>
            <person name="Larimer F."/>
            <person name="Land M."/>
            <person name="Hauser L."/>
            <person name="Markowitz V."/>
            <person name="Cheng J.-F."/>
            <person name="Hugenholtz P."/>
            <person name="Woyke T."/>
            <person name="Wu D."/>
            <person name="Klenk H.-P."/>
            <person name="Eisen J.A."/>
        </authorList>
    </citation>
    <scope>NUCLEOTIDE SEQUENCE [LARGE SCALE GENOMIC DNA]</scope>
    <source>
        <strain evidence="2">ATCC 700099 / DSM 44233 / CIP 104796 / JCM 9543 / NBRC 105858 / Y-104</strain>
    </source>
</reference>
<dbReference type="InterPro" id="IPR041881">
    <property type="entry name" value="PqqD_sf"/>
</dbReference>
<dbReference type="Gene3D" id="1.10.10.1150">
    <property type="entry name" value="Coenzyme PQQ synthesis protein D (PqqD)"/>
    <property type="match status" value="1"/>
</dbReference>
<dbReference type="InParanoid" id="C8X6N3"/>
<gene>
    <name evidence="1" type="ordered locus">Namu_4500</name>
</gene>
<evidence type="ECO:0000313" key="1">
    <source>
        <dbReference type="EMBL" id="ACV80781.1"/>
    </source>
</evidence>
<dbReference type="STRING" id="479431.Namu_4500"/>
<dbReference type="AlphaFoldDB" id="C8X6N3"/>
<dbReference type="KEGG" id="nml:Namu_4500"/>
<dbReference type="eggNOG" id="ENOG5033BC0">
    <property type="taxonomic scope" value="Bacteria"/>
</dbReference>
<dbReference type="InterPro" id="IPR008792">
    <property type="entry name" value="PQQD"/>
</dbReference>
<sequence length="90" mass="10110">MSMTEETIRIRPDDIVWQDLDGELVILDLKRSAYLATNATGTLLAKYLTEPRTLAELADHLVAEFGIDRELALADAQAFVTQLREKHLLA</sequence>
<dbReference type="RefSeq" id="WP_015749600.1">
    <property type="nucleotide sequence ID" value="NC_013235.1"/>
</dbReference>
<accession>C8X6N3</accession>
<reference evidence="1 2" key="2">
    <citation type="journal article" date="2010" name="Stand. Genomic Sci.">
        <title>Complete genome sequence of Nakamurella multipartita type strain (Y-104).</title>
        <authorList>
            <person name="Tice H."/>
            <person name="Mayilraj S."/>
            <person name="Sims D."/>
            <person name="Lapidus A."/>
            <person name="Nolan M."/>
            <person name="Lucas S."/>
            <person name="Glavina Del Rio T."/>
            <person name="Copeland A."/>
            <person name="Cheng J.F."/>
            <person name="Meincke L."/>
            <person name="Bruce D."/>
            <person name="Goodwin L."/>
            <person name="Pitluck S."/>
            <person name="Ivanova N."/>
            <person name="Mavromatis K."/>
            <person name="Ovchinnikova G."/>
            <person name="Pati A."/>
            <person name="Chen A."/>
            <person name="Palaniappan K."/>
            <person name="Land M."/>
            <person name="Hauser L."/>
            <person name="Chang Y.J."/>
            <person name="Jeffries C.D."/>
            <person name="Detter J.C."/>
            <person name="Brettin T."/>
            <person name="Rohde M."/>
            <person name="Goker M."/>
            <person name="Bristow J."/>
            <person name="Eisen J.A."/>
            <person name="Markowitz V."/>
            <person name="Hugenholtz P."/>
            <person name="Kyrpides N.C."/>
            <person name="Klenk H.P."/>
            <person name="Chen F."/>
        </authorList>
    </citation>
    <scope>NUCLEOTIDE SEQUENCE [LARGE SCALE GENOMIC DNA]</scope>
    <source>
        <strain evidence="2">ATCC 700099 / DSM 44233 / CIP 104796 / JCM 9543 / NBRC 105858 / Y-104</strain>
    </source>
</reference>
<dbReference type="Pfam" id="PF05402">
    <property type="entry name" value="PqqD"/>
    <property type="match status" value="1"/>
</dbReference>
<keyword evidence="2" id="KW-1185">Reference proteome</keyword>
<protein>
    <recommendedName>
        <fullName evidence="3">Coenzyme PQQ synthesis D</fullName>
    </recommendedName>
</protein>
<organism evidence="1 2">
    <name type="scientific">Nakamurella multipartita (strain ATCC 700099 / DSM 44233 / CIP 104796 / JCM 9543 / NBRC 105858 / Y-104)</name>
    <name type="common">Microsphaera multipartita</name>
    <dbReference type="NCBI Taxonomy" id="479431"/>
    <lineage>
        <taxon>Bacteria</taxon>
        <taxon>Bacillati</taxon>
        <taxon>Actinomycetota</taxon>
        <taxon>Actinomycetes</taxon>
        <taxon>Nakamurellales</taxon>
        <taxon>Nakamurellaceae</taxon>
        <taxon>Nakamurella</taxon>
    </lineage>
</organism>
<dbReference type="HOGENOM" id="CLU_159325_1_1_11"/>
<evidence type="ECO:0000313" key="2">
    <source>
        <dbReference type="Proteomes" id="UP000002218"/>
    </source>
</evidence>